<dbReference type="InterPro" id="IPR008758">
    <property type="entry name" value="Peptidase_S28"/>
</dbReference>
<keyword evidence="5" id="KW-0325">Glycoprotein</keyword>
<evidence type="ECO:0000256" key="5">
    <source>
        <dbReference type="ARBA" id="ARBA00023180"/>
    </source>
</evidence>
<feature type="signal peptide" evidence="6">
    <location>
        <begin position="1"/>
        <end position="16"/>
    </location>
</feature>
<dbReference type="EMBL" id="CAXAMN010004224">
    <property type="protein sequence ID" value="CAK9008257.1"/>
    <property type="molecule type" value="Genomic_DNA"/>
</dbReference>
<dbReference type="Gene3D" id="3.40.50.1820">
    <property type="entry name" value="alpha/beta hydrolase"/>
    <property type="match status" value="1"/>
</dbReference>
<reference evidence="8 9" key="1">
    <citation type="submission" date="2024-02" db="EMBL/GenBank/DDBJ databases">
        <authorList>
            <person name="Chen Y."/>
            <person name="Shah S."/>
            <person name="Dougan E. K."/>
            <person name="Thang M."/>
            <person name="Chan C."/>
        </authorList>
    </citation>
    <scope>NUCLEOTIDE SEQUENCE [LARGE SCALE GENOMIC DNA]</scope>
</reference>
<protein>
    <submittedName>
        <fullName evidence="8">Uncharacterized protein</fullName>
    </submittedName>
</protein>
<dbReference type="Gene3D" id="1.20.120.980">
    <property type="entry name" value="Serine carboxypeptidase S28, SKS domain"/>
    <property type="match status" value="1"/>
</dbReference>
<dbReference type="PANTHER" id="PTHR11010:SF11">
    <property type="entry name" value="THYMUS-SPECIFIC SERINE PROTEASE"/>
    <property type="match status" value="1"/>
</dbReference>
<dbReference type="Proteomes" id="UP001642484">
    <property type="component" value="Unassembled WGS sequence"/>
</dbReference>
<name>A0ABP0J2W9_9DINO</name>
<evidence type="ECO:0000313" key="7">
    <source>
        <dbReference type="EMBL" id="CAK9008257.1"/>
    </source>
</evidence>
<keyword evidence="4" id="KW-0378">Hydrolase</keyword>
<accession>A0ABP0J2W9</accession>
<evidence type="ECO:0000313" key="8">
    <source>
        <dbReference type="EMBL" id="CAK9008683.1"/>
    </source>
</evidence>
<dbReference type="PANTHER" id="PTHR11010">
    <property type="entry name" value="PROTEASE S28 PRO-X CARBOXYPEPTIDASE-RELATED"/>
    <property type="match status" value="1"/>
</dbReference>
<evidence type="ECO:0000256" key="6">
    <source>
        <dbReference type="SAM" id="SignalP"/>
    </source>
</evidence>
<comment type="similarity">
    <text evidence="1">Belongs to the peptidase S28 family.</text>
</comment>
<keyword evidence="9" id="KW-1185">Reference proteome</keyword>
<organism evidence="8 9">
    <name type="scientific">Durusdinium trenchii</name>
    <dbReference type="NCBI Taxonomy" id="1381693"/>
    <lineage>
        <taxon>Eukaryota</taxon>
        <taxon>Sar</taxon>
        <taxon>Alveolata</taxon>
        <taxon>Dinophyceae</taxon>
        <taxon>Suessiales</taxon>
        <taxon>Symbiodiniaceae</taxon>
        <taxon>Durusdinium</taxon>
    </lineage>
</organism>
<comment type="caution">
    <text evidence="8">The sequence shown here is derived from an EMBL/GenBank/DDBJ whole genome shotgun (WGS) entry which is preliminary data.</text>
</comment>
<gene>
    <name evidence="7" type="ORF">CCMP2556_LOCUS9176</name>
    <name evidence="8" type="ORF">CCMP2556_LOCUS9340</name>
</gene>
<keyword evidence="2" id="KW-0645">Protease</keyword>
<dbReference type="SUPFAM" id="SSF53474">
    <property type="entry name" value="alpha/beta-Hydrolases"/>
    <property type="match status" value="1"/>
</dbReference>
<dbReference type="EMBL" id="CAXAMN010004335">
    <property type="protein sequence ID" value="CAK9008683.1"/>
    <property type="molecule type" value="Genomic_DNA"/>
</dbReference>
<dbReference type="Pfam" id="PF05577">
    <property type="entry name" value="Peptidase_S28"/>
    <property type="match status" value="1"/>
</dbReference>
<keyword evidence="3 6" id="KW-0732">Signal</keyword>
<proteinExistence type="inferred from homology"/>
<evidence type="ECO:0000256" key="3">
    <source>
        <dbReference type="ARBA" id="ARBA00022729"/>
    </source>
</evidence>
<sequence length="388" mass="43203">MAWSVFALTLVLGVSCGRPPVTNRAKLERQEAVERHQAQIDPPAINLSNSSLQSFCQQRLDHFNKTNQKTWCQRFAVDDSFYQRGERSVVFLCVGGEDRPWGTSGWPHLQTCNNMVQLAPRFNALLLCLEHRHYGGYDFDAVPKFDLEGLHFLSSRQALEDVAAFRVYAAEVLDLQTATWVTFGGSYSGALSAWARLLYPDLFHAAVSSSAPMESQLNFRGYHDVVASSLASPHVGGTPQCLATITKGHAQLRELLRTTLGRRSLEKKFNLCGHRPLDDSNNVAGWAGMGVITSNQYNNNRCSITSCNIRLLCGNLSLMSEALPSELDALVELDRFQQEEAVATGAVQSVEKCKDISWNGYLESLQIQEKRTDGSNLMGLWTYQICTE</sequence>
<evidence type="ECO:0000256" key="4">
    <source>
        <dbReference type="ARBA" id="ARBA00022801"/>
    </source>
</evidence>
<evidence type="ECO:0000256" key="2">
    <source>
        <dbReference type="ARBA" id="ARBA00022670"/>
    </source>
</evidence>
<feature type="chain" id="PRO_5045029143" evidence="6">
    <location>
        <begin position="17"/>
        <end position="388"/>
    </location>
</feature>
<dbReference type="InterPro" id="IPR042269">
    <property type="entry name" value="Ser_carbopepase_S28_SKS"/>
</dbReference>
<dbReference type="InterPro" id="IPR029058">
    <property type="entry name" value="AB_hydrolase_fold"/>
</dbReference>
<evidence type="ECO:0000313" key="9">
    <source>
        <dbReference type="Proteomes" id="UP001642484"/>
    </source>
</evidence>
<evidence type="ECO:0000256" key="1">
    <source>
        <dbReference type="ARBA" id="ARBA00011079"/>
    </source>
</evidence>